<keyword evidence="10" id="KW-1185">Reference proteome</keyword>
<dbReference type="PIRSF" id="PIRSF006066">
    <property type="entry name" value="HI0050"/>
    <property type="match status" value="1"/>
</dbReference>
<evidence type="ECO:0000256" key="6">
    <source>
        <dbReference type="ARBA" id="ARBA00023136"/>
    </source>
</evidence>
<evidence type="ECO:0000256" key="4">
    <source>
        <dbReference type="ARBA" id="ARBA00022692"/>
    </source>
</evidence>
<dbReference type="OrthoDB" id="9790209at2"/>
<keyword evidence="7" id="KW-0813">Transport</keyword>
<comment type="caution">
    <text evidence="9">The sequence shown here is derived from an EMBL/GenBank/DDBJ whole genome shotgun (WGS) entry which is preliminary data.</text>
</comment>
<evidence type="ECO:0000313" key="10">
    <source>
        <dbReference type="Proteomes" id="UP000244077"/>
    </source>
</evidence>
<dbReference type="Pfam" id="PF06808">
    <property type="entry name" value="DctM"/>
    <property type="match status" value="1"/>
</dbReference>
<evidence type="ECO:0000256" key="7">
    <source>
        <dbReference type="RuleBase" id="RU369079"/>
    </source>
</evidence>
<feature type="transmembrane region" description="Helical" evidence="7">
    <location>
        <begin position="6"/>
        <end position="36"/>
    </location>
</feature>
<keyword evidence="5 7" id="KW-1133">Transmembrane helix</keyword>
<dbReference type="NCBIfam" id="TIGR00786">
    <property type="entry name" value="dctM"/>
    <property type="match status" value="1"/>
</dbReference>
<keyword evidence="2" id="KW-1003">Cell membrane</keyword>
<dbReference type="RefSeq" id="WP_107818185.1">
    <property type="nucleotide sequence ID" value="NZ_QAOH01000037.1"/>
</dbReference>
<accession>A0A2T5H0I3</accession>
<feature type="transmembrane region" description="Helical" evidence="7">
    <location>
        <begin position="315"/>
        <end position="346"/>
    </location>
</feature>
<feature type="transmembrane region" description="Helical" evidence="7">
    <location>
        <begin position="243"/>
        <end position="262"/>
    </location>
</feature>
<dbReference type="InterPro" id="IPR004681">
    <property type="entry name" value="TRAP_DctM"/>
</dbReference>
<keyword evidence="6 7" id="KW-0472">Membrane</keyword>
<name>A0A2T5H0I3_9RHOB</name>
<reference evidence="9 10" key="1">
    <citation type="submission" date="2018-04" db="EMBL/GenBank/DDBJ databases">
        <title>Genomic Encyclopedia of Archaeal and Bacterial Type Strains, Phase II (KMG-II): from individual species to whole genera.</title>
        <authorList>
            <person name="Goeker M."/>
        </authorList>
    </citation>
    <scope>NUCLEOTIDE SEQUENCE [LARGE SCALE GENOMIC DNA]</scope>
    <source>
        <strain evidence="9 10">DSM 100434</strain>
    </source>
</reference>
<dbReference type="EMBL" id="QAOH01000037">
    <property type="protein sequence ID" value="PTQ65076.1"/>
    <property type="molecule type" value="Genomic_DNA"/>
</dbReference>
<gene>
    <name evidence="9" type="ORF">C8N42_1377</name>
</gene>
<dbReference type="GO" id="GO:0005886">
    <property type="term" value="C:plasma membrane"/>
    <property type="evidence" value="ECO:0007669"/>
    <property type="project" value="UniProtKB-SubCell"/>
</dbReference>
<feature type="domain" description="TRAP C4-dicarboxylate transport system permease DctM subunit" evidence="8">
    <location>
        <begin position="10"/>
        <end position="418"/>
    </location>
</feature>
<comment type="subcellular location">
    <subcellularLocation>
        <location evidence="1 7">Cell inner membrane</location>
        <topology evidence="1 7">Multi-pass membrane protein</topology>
    </subcellularLocation>
</comment>
<feature type="transmembrane region" description="Helical" evidence="7">
    <location>
        <begin position="137"/>
        <end position="165"/>
    </location>
</feature>
<evidence type="ECO:0000256" key="1">
    <source>
        <dbReference type="ARBA" id="ARBA00004429"/>
    </source>
</evidence>
<evidence type="ECO:0000259" key="8">
    <source>
        <dbReference type="Pfam" id="PF06808"/>
    </source>
</evidence>
<sequence length="429" mass="44692">MSPELLTLIGVFVGAAILRVPIAFSMFAAGVAYLAVSGGDVGQVAEQALNGLYSNFVLIAIPMFVFAANVMNAGTISDRLWAFSNAVVGRFRGGLGQVTVLIGLLFASMTGSAIADAAGPGLVTYRAMHKVGGYKPGLAISITAAAATIAPVVPPSIPMILYAVIANVSVGAMFLAGIVPGLMMAGSLMLVIAVVARVRNLPVGEPVGAKEAFRLFRRAFLPMLMPVIILAGIYSGVFTPTEAAVVAGLYAIVLSVFVYRAFGWRELAAIVLESARSTGLIGLMIAGAFLINYAVTAEQIGEWFAALTTDAGLSALGFFLIINLALLLAGCFLDTGTLMLVIVPLLLPAVHAQGIDPVHFGVVIVVNLMIGMITPPYGLLLFVLSGLGKVPLGEVFKETWPFVGALVVVLLLLVLFPVLVVGLPYHFGF</sequence>
<feature type="transmembrane region" description="Helical" evidence="7">
    <location>
        <begin position="274"/>
        <end position="295"/>
    </location>
</feature>
<keyword evidence="4 7" id="KW-0812">Transmembrane</keyword>
<evidence type="ECO:0000256" key="3">
    <source>
        <dbReference type="ARBA" id="ARBA00022519"/>
    </source>
</evidence>
<comment type="subunit">
    <text evidence="7">The complex comprises the extracytoplasmic solute receptor protein and the two transmembrane proteins.</text>
</comment>
<dbReference type="Proteomes" id="UP000244077">
    <property type="component" value="Unassembled WGS sequence"/>
</dbReference>
<feature type="transmembrane region" description="Helical" evidence="7">
    <location>
        <begin position="358"/>
        <end position="382"/>
    </location>
</feature>
<feature type="transmembrane region" description="Helical" evidence="7">
    <location>
        <begin position="100"/>
        <end position="125"/>
    </location>
</feature>
<proteinExistence type="inferred from homology"/>
<dbReference type="InterPro" id="IPR010656">
    <property type="entry name" value="DctM"/>
</dbReference>
<evidence type="ECO:0000256" key="2">
    <source>
        <dbReference type="ARBA" id="ARBA00022475"/>
    </source>
</evidence>
<feature type="transmembrane region" description="Helical" evidence="7">
    <location>
        <begin position="171"/>
        <end position="198"/>
    </location>
</feature>
<organism evidence="9 10">
    <name type="scientific">Celeribacter persicus</name>
    <dbReference type="NCBI Taxonomy" id="1651082"/>
    <lineage>
        <taxon>Bacteria</taxon>
        <taxon>Pseudomonadati</taxon>
        <taxon>Pseudomonadota</taxon>
        <taxon>Alphaproteobacteria</taxon>
        <taxon>Rhodobacterales</taxon>
        <taxon>Roseobacteraceae</taxon>
        <taxon>Celeribacter</taxon>
    </lineage>
</organism>
<keyword evidence="3 7" id="KW-0997">Cell inner membrane</keyword>
<feature type="transmembrane region" description="Helical" evidence="7">
    <location>
        <begin position="402"/>
        <end position="425"/>
    </location>
</feature>
<evidence type="ECO:0000256" key="5">
    <source>
        <dbReference type="ARBA" id="ARBA00022989"/>
    </source>
</evidence>
<feature type="transmembrane region" description="Helical" evidence="7">
    <location>
        <begin position="48"/>
        <end position="71"/>
    </location>
</feature>
<evidence type="ECO:0000313" key="9">
    <source>
        <dbReference type="EMBL" id="PTQ65076.1"/>
    </source>
</evidence>
<dbReference type="AlphaFoldDB" id="A0A2T5H0I3"/>
<feature type="transmembrane region" description="Helical" evidence="7">
    <location>
        <begin position="219"/>
        <end position="237"/>
    </location>
</feature>
<dbReference type="PANTHER" id="PTHR33362">
    <property type="entry name" value="SIALIC ACID TRAP TRANSPORTER PERMEASE PROTEIN SIAT-RELATED"/>
    <property type="match status" value="1"/>
</dbReference>
<dbReference type="GO" id="GO:0022857">
    <property type="term" value="F:transmembrane transporter activity"/>
    <property type="evidence" value="ECO:0007669"/>
    <property type="project" value="UniProtKB-UniRule"/>
</dbReference>
<protein>
    <recommendedName>
        <fullName evidence="7">TRAP transporter large permease protein</fullName>
    </recommendedName>
</protein>
<comment type="function">
    <text evidence="7">Part of the tripartite ATP-independent periplasmic (TRAP) transport system.</text>
</comment>
<comment type="similarity">
    <text evidence="7">Belongs to the TRAP transporter large permease family.</text>
</comment>